<name>A0ABT8B9G9_9NEIS</name>
<organism evidence="1 2">
    <name type="scientific">Chitinimonas viridis</name>
    <dbReference type="NCBI Taxonomy" id="664880"/>
    <lineage>
        <taxon>Bacteria</taxon>
        <taxon>Pseudomonadati</taxon>
        <taxon>Pseudomonadota</taxon>
        <taxon>Betaproteobacteria</taxon>
        <taxon>Neisseriales</taxon>
        <taxon>Chitinibacteraceae</taxon>
        <taxon>Chitinimonas</taxon>
    </lineage>
</organism>
<gene>
    <name evidence="1" type="ORF">QWZ03_16100</name>
</gene>
<accession>A0ABT8B9G9</accession>
<evidence type="ECO:0000313" key="1">
    <source>
        <dbReference type="EMBL" id="MDN3578291.1"/>
    </source>
</evidence>
<reference evidence="1" key="2">
    <citation type="submission" date="2023-06" db="EMBL/GenBank/DDBJ databases">
        <authorList>
            <person name="Lucena T."/>
            <person name="Sun Q."/>
        </authorList>
    </citation>
    <scope>NUCLEOTIDE SEQUENCE</scope>
    <source>
        <strain evidence="1">CECT 7703</strain>
    </source>
</reference>
<keyword evidence="2" id="KW-1185">Reference proteome</keyword>
<dbReference type="EMBL" id="JAUFPU010000018">
    <property type="protein sequence ID" value="MDN3578291.1"/>
    <property type="molecule type" value="Genomic_DNA"/>
</dbReference>
<dbReference type="Pfam" id="PF01527">
    <property type="entry name" value="HTH_Tnp_1"/>
    <property type="match status" value="1"/>
</dbReference>
<dbReference type="PANTHER" id="PTHR33609">
    <property type="entry name" value="LOW CALCIUM RESPONSE LOCUS PROTEIN S"/>
    <property type="match status" value="1"/>
</dbReference>
<comment type="caution">
    <text evidence="1">The sequence shown here is derived from an EMBL/GenBank/DDBJ whole genome shotgun (WGS) entry which is preliminary data.</text>
</comment>
<protein>
    <submittedName>
        <fullName evidence="1">Transposase</fullName>
    </submittedName>
</protein>
<dbReference type="PANTHER" id="PTHR33609:SF1">
    <property type="entry name" value="TRANSPOSASE"/>
    <property type="match status" value="1"/>
</dbReference>
<dbReference type="InterPro" id="IPR052546">
    <property type="entry name" value="Transposase_8_domain"/>
</dbReference>
<proteinExistence type="predicted"/>
<dbReference type="RefSeq" id="WP_290333641.1">
    <property type="nucleotide sequence ID" value="NZ_JAUFPU010000018.1"/>
</dbReference>
<reference evidence="1" key="1">
    <citation type="journal article" date="2014" name="Int. J. Syst. Evol. Microbiol.">
        <title>Complete genome of a new Firmicutes species belonging to the dominant human colonic microbiota ('Ruminococcus bicirculans') reveals two chromosomes and a selective capacity to utilize plant glucans.</title>
        <authorList>
            <consortium name="NISC Comparative Sequencing Program"/>
            <person name="Wegmann U."/>
            <person name="Louis P."/>
            <person name="Goesmann A."/>
            <person name="Henrissat B."/>
            <person name="Duncan S.H."/>
            <person name="Flint H.J."/>
        </authorList>
    </citation>
    <scope>NUCLEOTIDE SEQUENCE</scope>
    <source>
        <strain evidence="1">CECT 7703</strain>
    </source>
</reference>
<evidence type="ECO:0000313" key="2">
    <source>
        <dbReference type="Proteomes" id="UP001180081"/>
    </source>
</evidence>
<dbReference type="InterPro" id="IPR002514">
    <property type="entry name" value="Transposase_8"/>
</dbReference>
<sequence length="80" mass="8941">MLLRRCSAADGTSNATSYNWRNKFGGTDVTDGKRSKPIQEENARLNRLLANQALDIHLRKKALGRTDPALTTLWRSKTAV</sequence>
<dbReference type="Proteomes" id="UP001180081">
    <property type="component" value="Unassembled WGS sequence"/>
</dbReference>